<organism evidence="7 8">
    <name type="scientific">Chondrus crispus</name>
    <name type="common">Carrageen Irish moss</name>
    <name type="synonym">Polymorpha crispa</name>
    <dbReference type="NCBI Taxonomy" id="2769"/>
    <lineage>
        <taxon>Eukaryota</taxon>
        <taxon>Rhodophyta</taxon>
        <taxon>Florideophyceae</taxon>
        <taxon>Rhodymeniophycidae</taxon>
        <taxon>Gigartinales</taxon>
        <taxon>Gigartinaceae</taxon>
        <taxon>Chondrus</taxon>
    </lineage>
</organism>
<keyword evidence="2 4" id="KW-0963">Cytoplasm</keyword>
<evidence type="ECO:0000313" key="8">
    <source>
        <dbReference type="Proteomes" id="UP000012073"/>
    </source>
</evidence>
<dbReference type="GO" id="GO:0005829">
    <property type="term" value="C:cytosol"/>
    <property type="evidence" value="ECO:0007669"/>
    <property type="project" value="UniProtKB-UniRule"/>
</dbReference>
<evidence type="ECO:0000256" key="3">
    <source>
        <dbReference type="ARBA" id="ARBA00022737"/>
    </source>
</evidence>
<feature type="domain" description="TNase-like" evidence="6">
    <location>
        <begin position="523"/>
        <end position="671"/>
    </location>
</feature>
<dbReference type="Gene3D" id="2.40.50.90">
    <property type="match status" value="5"/>
</dbReference>
<keyword evidence="8" id="KW-1185">Reference proteome</keyword>
<dbReference type="Pfam" id="PF00565">
    <property type="entry name" value="SNase"/>
    <property type="match status" value="4"/>
</dbReference>
<protein>
    <submittedName>
        <fullName evidence="7">Uncharacterized protein</fullName>
    </submittedName>
</protein>
<evidence type="ECO:0000259" key="6">
    <source>
        <dbReference type="PROSITE" id="PS50830"/>
    </source>
</evidence>
<dbReference type="SMART" id="SM00333">
    <property type="entry name" value="TUDOR"/>
    <property type="match status" value="1"/>
</dbReference>
<dbReference type="SUPFAM" id="SSF50199">
    <property type="entry name" value="Staphylococcal nuclease"/>
    <property type="match status" value="5"/>
</dbReference>
<dbReference type="OrthoDB" id="10023235at2759"/>
<dbReference type="KEGG" id="ccp:CHC_T00007835001"/>
<dbReference type="PANTHER" id="PTHR12302">
    <property type="entry name" value="EBNA2 BINDING PROTEIN P100"/>
    <property type="match status" value="1"/>
</dbReference>
<feature type="domain" description="TNase-like" evidence="6">
    <location>
        <begin position="11"/>
        <end position="154"/>
    </location>
</feature>
<dbReference type="PROSITE" id="PS50830">
    <property type="entry name" value="TNASE_3"/>
    <property type="match status" value="4"/>
</dbReference>
<dbReference type="GO" id="GO:0004518">
    <property type="term" value="F:nuclease activity"/>
    <property type="evidence" value="ECO:0007669"/>
    <property type="project" value="TreeGrafter"/>
</dbReference>
<accession>R7QT59</accession>
<dbReference type="SUPFAM" id="SSF63748">
    <property type="entry name" value="Tudor/PWWP/MBT"/>
    <property type="match status" value="1"/>
</dbReference>
<dbReference type="PhylomeDB" id="R7QT59"/>
<feature type="domain" description="Tudor" evidence="5">
    <location>
        <begin position="740"/>
        <end position="799"/>
    </location>
</feature>
<evidence type="ECO:0000256" key="1">
    <source>
        <dbReference type="ARBA" id="ARBA00004496"/>
    </source>
</evidence>
<dbReference type="InterPro" id="IPR016071">
    <property type="entry name" value="Staphylococal_nuclease_OB-fold"/>
</dbReference>
<dbReference type="PROSITE" id="PS50304">
    <property type="entry name" value="TUDOR"/>
    <property type="match status" value="1"/>
</dbReference>
<dbReference type="RefSeq" id="XP_005711613.1">
    <property type="nucleotide sequence ID" value="XM_005711556.1"/>
</dbReference>
<dbReference type="SMART" id="SM00318">
    <property type="entry name" value="SNc"/>
    <property type="match status" value="4"/>
</dbReference>
<evidence type="ECO:0000259" key="5">
    <source>
        <dbReference type="PROSITE" id="PS50304"/>
    </source>
</evidence>
<evidence type="ECO:0000256" key="2">
    <source>
        <dbReference type="ARBA" id="ARBA00022490"/>
    </source>
</evidence>
<comment type="subcellular location">
    <subcellularLocation>
        <location evidence="1 4">Cytoplasm</location>
    </subcellularLocation>
</comment>
<evidence type="ECO:0000313" key="7">
    <source>
        <dbReference type="EMBL" id="CDF41319.1"/>
    </source>
</evidence>
<dbReference type="InterPro" id="IPR035437">
    <property type="entry name" value="SNase_OB-fold_sf"/>
</dbReference>
<dbReference type="PIRSF" id="PIRSF017179">
    <property type="entry name" value="RISC-Tudor-SN"/>
    <property type="match status" value="1"/>
</dbReference>
<dbReference type="GeneID" id="17319330"/>
<dbReference type="GO" id="GO:0005634">
    <property type="term" value="C:nucleus"/>
    <property type="evidence" value="ECO:0007669"/>
    <property type="project" value="TreeGrafter"/>
</dbReference>
<feature type="domain" description="TNase-like" evidence="6">
    <location>
        <begin position="183"/>
        <end position="333"/>
    </location>
</feature>
<dbReference type="Pfam" id="PF00567">
    <property type="entry name" value="TUDOR"/>
    <property type="match status" value="1"/>
</dbReference>
<dbReference type="GO" id="GO:0003723">
    <property type="term" value="F:RNA binding"/>
    <property type="evidence" value="ECO:0007669"/>
    <property type="project" value="UniProtKB-UniRule"/>
</dbReference>
<dbReference type="EMBL" id="HG002355">
    <property type="protein sequence ID" value="CDF41319.1"/>
    <property type="molecule type" value="Genomic_DNA"/>
</dbReference>
<dbReference type="STRING" id="2769.R7QT59"/>
<dbReference type="InterPro" id="IPR016685">
    <property type="entry name" value="Silence_cplx_Nase-comp_TudorSN"/>
</dbReference>
<dbReference type="FunFam" id="2.30.30.140:FF:000018">
    <property type="entry name" value="Serine/threonine-protein kinase 31"/>
    <property type="match status" value="1"/>
</dbReference>
<evidence type="ECO:0000256" key="4">
    <source>
        <dbReference type="PIRNR" id="PIRNR017179"/>
    </source>
</evidence>
<proteinExistence type="predicted"/>
<keyword evidence="3" id="KW-0677">Repeat</keyword>
<dbReference type="GO" id="GO:0031047">
    <property type="term" value="P:regulatory ncRNA-mediated gene silencing"/>
    <property type="evidence" value="ECO:0007669"/>
    <property type="project" value="UniProtKB-UniRule"/>
</dbReference>
<dbReference type="Proteomes" id="UP000012073">
    <property type="component" value="Unassembled WGS sequence"/>
</dbReference>
<dbReference type="AlphaFoldDB" id="R7QT59"/>
<dbReference type="PANTHER" id="PTHR12302:SF2">
    <property type="entry name" value="STAPHYLOCOCCAL NUCLEASE DOMAIN-CONTAINING PROTEIN 1"/>
    <property type="match status" value="1"/>
</dbReference>
<reference evidence="8" key="1">
    <citation type="journal article" date="2013" name="Proc. Natl. Acad. Sci. U.S.A.">
        <title>Genome structure and metabolic features in the red seaweed Chondrus crispus shed light on evolution of the Archaeplastida.</title>
        <authorList>
            <person name="Collen J."/>
            <person name="Porcel B."/>
            <person name="Carre W."/>
            <person name="Ball S.G."/>
            <person name="Chaparro C."/>
            <person name="Tonon T."/>
            <person name="Barbeyron T."/>
            <person name="Michel G."/>
            <person name="Noel B."/>
            <person name="Valentin K."/>
            <person name="Elias M."/>
            <person name="Artiguenave F."/>
            <person name="Arun A."/>
            <person name="Aury J.M."/>
            <person name="Barbosa-Neto J.F."/>
            <person name="Bothwell J.H."/>
            <person name="Bouget F.Y."/>
            <person name="Brillet L."/>
            <person name="Cabello-Hurtado F."/>
            <person name="Capella-Gutierrez S."/>
            <person name="Charrier B."/>
            <person name="Cladiere L."/>
            <person name="Cock J.M."/>
            <person name="Coelho S.M."/>
            <person name="Colleoni C."/>
            <person name="Czjzek M."/>
            <person name="Da Silva C."/>
            <person name="Delage L."/>
            <person name="Denoeud F."/>
            <person name="Deschamps P."/>
            <person name="Dittami S.M."/>
            <person name="Gabaldon T."/>
            <person name="Gachon C.M."/>
            <person name="Groisillier A."/>
            <person name="Herve C."/>
            <person name="Jabbari K."/>
            <person name="Katinka M."/>
            <person name="Kloareg B."/>
            <person name="Kowalczyk N."/>
            <person name="Labadie K."/>
            <person name="Leblanc C."/>
            <person name="Lopez P.J."/>
            <person name="McLachlan D.H."/>
            <person name="Meslet-Cladiere L."/>
            <person name="Moustafa A."/>
            <person name="Nehr Z."/>
            <person name="Nyvall Collen P."/>
            <person name="Panaud O."/>
            <person name="Partensky F."/>
            <person name="Poulain J."/>
            <person name="Rensing S.A."/>
            <person name="Rousvoal S."/>
            <person name="Samson G."/>
            <person name="Symeonidi A."/>
            <person name="Weissenbach J."/>
            <person name="Zambounis A."/>
            <person name="Wincker P."/>
            <person name="Boyen C."/>
        </authorList>
    </citation>
    <scope>NUCLEOTIDE SEQUENCE [LARGE SCALE GENOMIC DNA]</scope>
    <source>
        <strain evidence="8">cv. Stackhouse</strain>
    </source>
</reference>
<gene>
    <name evidence="7" type="ORF">CHC_T00007835001</name>
</gene>
<dbReference type="Gene3D" id="2.30.30.140">
    <property type="match status" value="1"/>
</dbReference>
<feature type="domain" description="TNase-like" evidence="6">
    <location>
        <begin position="342"/>
        <end position="492"/>
    </location>
</feature>
<name>R7QT59_CHOCR</name>
<dbReference type="OMA" id="ARCADHH"/>
<dbReference type="GO" id="GO:0006402">
    <property type="term" value="P:mRNA catabolic process"/>
    <property type="evidence" value="ECO:0007669"/>
    <property type="project" value="UniProtKB-UniRule"/>
</dbReference>
<dbReference type="GO" id="GO:0031332">
    <property type="term" value="C:RNAi effector complex"/>
    <property type="evidence" value="ECO:0007669"/>
    <property type="project" value="InterPro"/>
</dbReference>
<dbReference type="InterPro" id="IPR002999">
    <property type="entry name" value="Tudor"/>
</dbReference>
<dbReference type="Gramene" id="CDF41319">
    <property type="protein sequence ID" value="CDF41319"/>
    <property type="gene ID" value="CHC_T00007835001"/>
</dbReference>
<sequence>MVAIATPAAAPPLSGIVKAVPSADTLVLMNPAPPTTGPPPEMRVTLSSLKAPLLSRDGQSDEPFAWHAREWLRARLINTRVSFRIDYRLPAIHRVFATVTPAAADTSLNLQAVEQGMARVRRPNNDAEDRSPEFDQLCAAEEKALAARKGLHAGGDAPKSRNLPNPSDTVLEAQDFVNACKGKLIKGIVDYIINGSAVKVLLTGVPHASVDSLGDRLVTLCLSGVQCPGFRRSDGADPATPPQPMPFAVNAKFLTELRLLHRDVNVTIDGVDRNGMLFATIEDPKASMHIGEELLKSGFAKTVSWSIDLSARAPALRAAERSARDRQMGVWKGFKPPTSNPELFTGKCVEVVSGDMIAVLDDTSGTVRRISFASVRANRPDRATRDRAFMPIGPVADAKEALRKKLIGRRVRVKVEYTRAPSEDSVRKDTMAFATVGREGDKKNPDVALQLISAGLLGVMRHRGDEGRAANYEEYLEREKAARDAKKGIHGDVQSTTRRINNLTGPDAKKRSRDVLSGLQRNGPYKAIVEYVSSASRYRLYLPTEAMLITLALRAVRCPQSSRKVYAPDGSLREETPGEPHGDEAADFAREHLMQRDVEVSVYNVDRIGAFLGNIQVVSPSGEKTDVSAMLLEEGHGYLHESFDPSRDPSGSRYVSVEKTAKDAKKGAWSDYVEPVVADKSAPQSSDAPRKTYSGQVCEIGFGGRIFVQNSDTTKAALASVESGLASLSLDAAPASPVTGLRPGTVVAGKFSADNRWYRGKVLYVNKNGEVDVRFIDYGNEEKLTAKSIRRFGVAVGFISAAPIAVEVVLQHIVIPGAEDPCGVAAGEYLKDLVFDKDITVSIATTEGPGKVIGDILIPVAGSSDSAAKPTSVIEEMLKSGLARIVRKTDRASKAAFKKLRPFEEIGIATRQYLWNYGEAFESDCDEEQ</sequence>